<dbReference type="EMBL" id="FNOB01000014">
    <property type="protein sequence ID" value="SDX35084.1"/>
    <property type="molecule type" value="Genomic_DNA"/>
</dbReference>
<evidence type="ECO:0000313" key="2">
    <source>
        <dbReference type="EMBL" id="GHE03954.1"/>
    </source>
</evidence>
<keyword evidence="1" id="KW-1133">Transmembrane helix</keyword>
<dbReference type="Proteomes" id="UP000634647">
    <property type="component" value="Unassembled WGS sequence"/>
</dbReference>
<keyword evidence="4" id="KW-1185">Reference proteome</keyword>
<sequence>MTPKRQSVGLAGSLFVSACCLGAGPILAGLAAALGFSAFHSILNVYVLLPLMTVSVLWVVWNLRIQGNALAGSALRYPPFWSGLIGGSVAWVGVLLPHVVAGTKHVGTDLIIVGMALFIGASLWSVIDQRRRLGASARSA</sequence>
<dbReference type="EMBL" id="BNAB01000014">
    <property type="protein sequence ID" value="GHE03954.1"/>
    <property type="molecule type" value="Genomic_DNA"/>
</dbReference>
<evidence type="ECO:0000256" key="1">
    <source>
        <dbReference type="SAM" id="Phobius"/>
    </source>
</evidence>
<reference evidence="3 4" key="2">
    <citation type="submission" date="2016-10" db="EMBL/GenBank/DDBJ databases">
        <authorList>
            <person name="Varghese N."/>
            <person name="Submissions S."/>
        </authorList>
    </citation>
    <scope>NUCLEOTIDE SEQUENCE [LARGE SCALE GENOMIC DNA]</scope>
    <source>
        <strain evidence="3 4">DSM 24802</strain>
    </source>
</reference>
<reference evidence="2" key="3">
    <citation type="submission" date="2023-06" db="EMBL/GenBank/DDBJ databases">
        <authorList>
            <person name="Sun Q."/>
            <person name="Zhou Y."/>
        </authorList>
    </citation>
    <scope>NUCLEOTIDE SEQUENCE</scope>
    <source>
        <strain evidence="2">CGMCC 1.10859</strain>
    </source>
</reference>
<comment type="caution">
    <text evidence="2">The sequence shown here is derived from an EMBL/GenBank/DDBJ whole genome shotgun (WGS) entry which is preliminary data.</text>
</comment>
<dbReference type="Gene3D" id="1.10.287.910">
    <property type="entry name" value="bacterial mercury transporter, merf"/>
    <property type="match status" value="1"/>
</dbReference>
<dbReference type="PROSITE" id="PS51257">
    <property type="entry name" value="PROKAR_LIPOPROTEIN"/>
    <property type="match status" value="1"/>
</dbReference>
<dbReference type="Proteomes" id="UP000199541">
    <property type="component" value="Unassembled WGS sequence"/>
</dbReference>
<evidence type="ECO:0000313" key="5">
    <source>
        <dbReference type="Proteomes" id="UP000634647"/>
    </source>
</evidence>
<evidence type="ECO:0000313" key="3">
    <source>
        <dbReference type="EMBL" id="SDX35084.1"/>
    </source>
</evidence>
<accession>A0AAN5A0D0</accession>
<protein>
    <submittedName>
        <fullName evidence="2">Uncharacterized protein</fullName>
    </submittedName>
</protein>
<organism evidence="2 5">
    <name type="scientific">Allgaiera indica</name>
    <dbReference type="NCBI Taxonomy" id="765699"/>
    <lineage>
        <taxon>Bacteria</taxon>
        <taxon>Pseudomonadati</taxon>
        <taxon>Pseudomonadota</taxon>
        <taxon>Alphaproteobacteria</taxon>
        <taxon>Rhodobacterales</taxon>
        <taxon>Paracoccaceae</taxon>
        <taxon>Allgaiera</taxon>
    </lineage>
</organism>
<proteinExistence type="predicted"/>
<dbReference type="AlphaFoldDB" id="A0AAN5A0D0"/>
<gene>
    <name evidence="2" type="ORF">GCM10008024_29210</name>
    <name evidence="3" type="ORF">SAMN05444006_11459</name>
</gene>
<evidence type="ECO:0000313" key="4">
    <source>
        <dbReference type="Proteomes" id="UP000199541"/>
    </source>
</evidence>
<keyword evidence="1" id="KW-0472">Membrane</keyword>
<feature type="transmembrane region" description="Helical" evidence="1">
    <location>
        <begin position="81"/>
        <end position="100"/>
    </location>
</feature>
<keyword evidence="1" id="KW-0812">Transmembrane</keyword>
<reference evidence="2" key="1">
    <citation type="journal article" date="2014" name="Int. J. Syst. Evol. Microbiol.">
        <title>Complete genome sequence of Corynebacterium casei LMG S-19264T (=DSM 44701T), isolated from a smear-ripened cheese.</title>
        <authorList>
            <consortium name="US DOE Joint Genome Institute (JGI-PGF)"/>
            <person name="Walter F."/>
            <person name="Albersmeier A."/>
            <person name="Kalinowski J."/>
            <person name="Ruckert C."/>
        </authorList>
    </citation>
    <scope>NUCLEOTIDE SEQUENCE</scope>
    <source>
        <strain evidence="2">CGMCC 1.10859</strain>
    </source>
</reference>
<name>A0AAN5A0D0_9RHOB</name>
<dbReference type="RefSeq" id="WP_035847039.1">
    <property type="nucleotide sequence ID" value="NZ_BNAB01000014.1"/>
</dbReference>
<feature type="transmembrane region" description="Helical" evidence="1">
    <location>
        <begin position="106"/>
        <end position="127"/>
    </location>
</feature>
<feature type="transmembrane region" description="Helical" evidence="1">
    <location>
        <begin position="43"/>
        <end position="61"/>
    </location>
</feature>